<dbReference type="Gene3D" id="3.30.470.20">
    <property type="entry name" value="ATP-grasp fold, B domain"/>
    <property type="match status" value="1"/>
</dbReference>
<keyword evidence="1" id="KW-0436">Ligase</keyword>
<dbReference type="SUPFAM" id="SSF56059">
    <property type="entry name" value="Glutathione synthetase ATP-binding domain-like"/>
    <property type="match status" value="1"/>
</dbReference>
<protein>
    <recommendedName>
        <fullName evidence="5">ATP-grasp domain-containing protein</fullName>
    </recommendedName>
</protein>
<dbReference type="InterPro" id="IPR011761">
    <property type="entry name" value="ATP-grasp"/>
</dbReference>
<dbReference type="GO" id="GO:0046872">
    <property type="term" value="F:metal ion binding"/>
    <property type="evidence" value="ECO:0007669"/>
    <property type="project" value="InterPro"/>
</dbReference>
<evidence type="ECO:0000256" key="3">
    <source>
        <dbReference type="ARBA" id="ARBA00022840"/>
    </source>
</evidence>
<evidence type="ECO:0000259" key="5">
    <source>
        <dbReference type="PROSITE" id="PS50975"/>
    </source>
</evidence>
<dbReference type="Proteomes" id="UP000177382">
    <property type="component" value="Unassembled WGS sequence"/>
</dbReference>
<feature type="domain" description="ATP-grasp" evidence="5">
    <location>
        <begin position="119"/>
        <end position="326"/>
    </location>
</feature>
<dbReference type="Pfam" id="PF13535">
    <property type="entry name" value="ATP-grasp_4"/>
    <property type="match status" value="1"/>
</dbReference>
<proteinExistence type="predicted"/>
<evidence type="ECO:0000256" key="2">
    <source>
        <dbReference type="ARBA" id="ARBA00022741"/>
    </source>
</evidence>
<comment type="caution">
    <text evidence="6">The sequence shown here is derived from an EMBL/GenBank/DDBJ whole genome shotgun (WGS) entry which is preliminary data.</text>
</comment>
<organism evidence="6 7">
    <name type="scientific">Candidatus Woesebacteria bacterium RBG_16_42_24</name>
    <dbReference type="NCBI Taxonomy" id="1802485"/>
    <lineage>
        <taxon>Bacteria</taxon>
        <taxon>Candidatus Woeseibacteriota</taxon>
    </lineage>
</organism>
<dbReference type="PANTHER" id="PTHR43585:SF2">
    <property type="entry name" value="ATP-GRASP ENZYME FSQD"/>
    <property type="match status" value="1"/>
</dbReference>
<evidence type="ECO:0000256" key="4">
    <source>
        <dbReference type="PROSITE-ProRule" id="PRU00409"/>
    </source>
</evidence>
<dbReference type="InterPro" id="IPR052032">
    <property type="entry name" value="ATP-dep_AA_Ligase"/>
</dbReference>
<accession>A0A1F7XJR3</accession>
<keyword evidence="2 4" id="KW-0547">Nucleotide-binding</keyword>
<evidence type="ECO:0000313" key="7">
    <source>
        <dbReference type="Proteomes" id="UP000177382"/>
    </source>
</evidence>
<name>A0A1F7XJR3_9BACT</name>
<dbReference type="Gene3D" id="3.40.50.20">
    <property type="match status" value="1"/>
</dbReference>
<evidence type="ECO:0000256" key="1">
    <source>
        <dbReference type="ARBA" id="ARBA00022598"/>
    </source>
</evidence>
<dbReference type="AlphaFoldDB" id="A0A1F7XJR3"/>
<keyword evidence="3 4" id="KW-0067">ATP-binding</keyword>
<dbReference type="PROSITE" id="PS50975">
    <property type="entry name" value="ATP_GRASP"/>
    <property type="match status" value="1"/>
</dbReference>
<dbReference type="PANTHER" id="PTHR43585">
    <property type="entry name" value="FUMIPYRROLE BIOSYNTHESIS PROTEIN C"/>
    <property type="match status" value="1"/>
</dbReference>
<dbReference type="STRING" id="1802485.A2V97_01200"/>
<sequence length="435" mass="50336">MKRNKILIVNWGTQSSDYAFSIAKKKNLELFLATGENYPDWIKRYVEYDHIITTNTYDSERLIIDTLVFIEKRGVNFDAITTFFEMNVIQTADLAYALGFKFLLPSVARRTSGNKLLMKLYCMHNHINIPKFGYFSTPAKGYRELKKVGVPAILKPVKSGHSYGISYIKTLNKPNFLSVLNKSKDQIKASIDEWMNYYNLYKNDFLIEQYIKGDVVSVDGLVQQNKIIFWGITKFEMSPLPHFIQESVTIPADYNTKTKNLCFREAKKIIKVLELDNCAFHSEYKLTKKGPVLLEIAARPPGGNMTLAYKNAYKVDMIDMYLDICLGKKVKVPKISKNNVIIHKSVFDYNWGEVTDISGLMELKKKKYFKLYWHVKKGSTIFPKYDLPSSLVYYQITAGSHKEAKKFQDEVNRTFKYTLRKTPKAIYAKLRGIKT</sequence>
<reference evidence="6 7" key="1">
    <citation type="journal article" date="2016" name="Nat. Commun.">
        <title>Thousands of microbial genomes shed light on interconnected biogeochemical processes in an aquifer system.</title>
        <authorList>
            <person name="Anantharaman K."/>
            <person name="Brown C.T."/>
            <person name="Hug L.A."/>
            <person name="Sharon I."/>
            <person name="Castelle C.J."/>
            <person name="Probst A.J."/>
            <person name="Thomas B.C."/>
            <person name="Singh A."/>
            <person name="Wilkins M.J."/>
            <person name="Karaoz U."/>
            <person name="Brodie E.L."/>
            <person name="Williams K.H."/>
            <person name="Hubbard S.S."/>
            <person name="Banfield J.F."/>
        </authorList>
    </citation>
    <scope>NUCLEOTIDE SEQUENCE [LARGE SCALE GENOMIC DNA]</scope>
</reference>
<evidence type="ECO:0000313" key="6">
    <source>
        <dbReference type="EMBL" id="OGM15233.1"/>
    </source>
</evidence>
<dbReference type="EMBL" id="MGFX01000006">
    <property type="protein sequence ID" value="OGM15233.1"/>
    <property type="molecule type" value="Genomic_DNA"/>
</dbReference>
<gene>
    <name evidence="6" type="ORF">A2V97_01200</name>
</gene>
<dbReference type="GO" id="GO:0016874">
    <property type="term" value="F:ligase activity"/>
    <property type="evidence" value="ECO:0007669"/>
    <property type="project" value="UniProtKB-KW"/>
</dbReference>
<dbReference type="GO" id="GO:0005524">
    <property type="term" value="F:ATP binding"/>
    <property type="evidence" value="ECO:0007669"/>
    <property type="project" value="UniProtKB-UniRule"/>
</dbReference>